<protein>
    <submittedName>
        <fullName evidence="2">Uncharacterized protein</fullName>
    </submittedName>
</protein>
<feature type="transmembrane region" description="Helical" evidence="1">
    <location>
        <begin position="52"/>
        <end position="74"/>
    </location>
</feature>
<evidence type="ECO:0000313" key="2">
    <source>
        <dbReference type="EMBL" id="CAI9166395.1"/>
    </source>
</evidence>
<feature type="transmembrane region" description="Helical" evidence="1">
    <location>
        <begin position="94"/>
        <end position="115"/>
    </location>
</feature>
<evidence type="ECO:0000313" key="3">
    <source>
        <dbReference type="Proteomes" id="UP001176941"/>
    </source>
</evidence>
<organism evidence="2 3">
    <name type="scientific">Rangifer tarandus platyrhynchus</name>
    <name type="common">Svalbard reindeer</name>
    <dbReference type="NCBI Taxonomy" id="3082113"/>
    <lineage>
        <taxon>Eukaryota</taxon>
        <taxon>Metazoa</taxon>
        <taxon>Chordata</taxon>
        <taxon>Craniata</taxon>
        <taxon>Vertebrata</taxon>
        <taxon>Euteleostomi</taxon>
        <taxon>Mammalia</taxon>
        <taxon>Eutheria</taxon>
        <taxon>Laurasiatheria</taxon>
        <taxon>Artiodactyla</taxon>
        <taxon>Ruminantia</taxon>
        <taxon>Pecora</taxon>
        <taxon>Cervidae</taxon>
        <taxon>Odocoileinae</taxon>
        <taxon>Rangifer</taxon>
    </lineage>
</organism>
<keyword evidence="1" id="KW-0812">Transmembrane</keyword>
<name>A0ABN8YXR5_RANTA</name>
<proteinExistence type="predicted"/>
<keyword evidence="1" id="KW-1133">Transmembrane helix</keyword>
<keyword evidence="1" id="KW-0472">Membrane</keyword>
<sequence>MEKIKPQILKSNYALSEGLLKIREYICWNNCNGYYSLKVSERKGSCGLQETFFAFFWMHFSLPICLCFLSRVSLSPLPFPSPPNNPFHLSPSLSLSFSLCHCLILSAHTGISLNIRSKHFLLDQVFLSRVNTFT</sequence>
<dbReference type="EMBL" id="OX459961">
    <property type="protein sequence ID" value="CAI9166395.1"/>
    <property type="molecule type" value="Genomic_DNA"/>
</dbReference>
<dbReference type="Proteomes" id="UP001176941">
    <property type="component" value="Chromosome 25"/>
</dbReference>
<reference evidence="2" key="1">
    <citation type="submission" date="2023-04" db="EMBL/GenBank/DDBJ databases">
        <authorList>
            <consortium name="ELIXIR-Norway"/>
        </authorList>
    </citation>
    <scope>NUCLEOTIDE SEQUENCE [LARGE SCALE GENOMIC DNA]</scope>
</reference>
<accession>A0ABN8YXR5</accession>
<gene>
    <name evidence="2" type="ORF">MRATA1EN1_LOCUS15357</name>
</gene>
<keyword evidence="3" id="KW-1185">Reference proteome</keyword>
<evidence type="ECO:0000256" key="1">
    <source>
        <dbReference type="SAM" id="Phobius"/>
    </source>
</evidence>